<organism evidence="2 3">
    <name type="scientific">Corynebacterium vitaeruminis DSM 20294</name>
    <dbReference type="NCBI Taxonomy" id="1224164"/>
    <lineage>
        <taxon>Bacteria</taxon>
        <taxon>Bacillati</taxon>
        <taxon>Actinomycetota</taxon>
        <taxon>Actinomycetes</taxon>
        <taxon>Mycobacteriales</taxon>
        <taxon>Corynebacteriaceae</taxon>
        <taxon>Corynebacterium</taxon>
    </lineage>
</organism>
<dbReference type="CDD" id="cd10787">
    <property type="entry name" value="LamB_YcsF_like"/>
    <property type="match status" value="1"/>
</dbReference>
<keyword evidence="1" id="KW-0378">Hydrolase</keyword>
<evidence type="ECO:0000313" key="2">
    <source>
        <dbReference type="EMBL" id="AHI22401.1"/>
    </source>
</evidence>
<dbReference type="HOGENOM" id="CLU_069535_0_0_11"/>
<dbReference type="NCBIfam" id="NF003816">
    <property type="entry name" value="PRK05406.1-5"/>
    <property type="match status" value="1"/>
</dbReference>
<accession>W5XZK8</accession>
<gene>
    <name evidence="1" type="primary">pxpA</name>
    <name evidence="2" type="ORF">B843_05060</name>
</gene>
<dbReference type="GO" id="GO:0005975">
    <property type="term" value="P:carbohydrate metabolic process"/>
    <property type="evidence" value="ECO:0007669"/>
    <property type="project" value="InterPro"/>
</dbReference>
<proteinExistence type="inferred from homology"/>
<comment type="function">
    <text evidence="1">Catalyzes the cleavage of 5-oxoproline to form L-glutamate coupled to the hydrolysis of ATP to ADP and inorganic phosphate.</text>
</comment>
<keyword evidence="3" id="KW-1185">Reference proteome</keyword>
<dbReference type="eggNOG" id="COG1540">
    <property type="taxonomic scope" value="Bacteria"/>
</dbReference>
<sequence length="253" mass="26279">MTAITRFDLNADLGESFGAYSVGNDEEVLRLVSSANVACGFHAGDPSVMMRTIEAAAQRGIRVGAHPGYRDLAGFGRRAIAYSYEELKADLIYQISAAWGMAQAVGVTLSYVKPHGALYNTMVRDRVQATAVIDAILAVDPGLKLMALAGAPVLEWARAEGLGTIAEAFADRAYLPDGTLAPRSQPGAVLYDPEAVAAQALSIVRSQSVGLFAGGSIEVSAQSLCVHGDNPEALANVAAIVALFAENGIAVGA</sequence>
<evidence type="ECO:0000313" key="3">
    <source>
        <dbReference type="Proteomes" id="UP000019222"/>
    </source>
</evidence>
<comment type="similarity">
    <text evidence="1">Belongs to the LamB/PxpA family.</text>
</comment>
<evidence type="ECO:0000256" key="1">
    <source>
        <dbReference type="HAMAP-Rule" id="MF_00691"/>
    </source>
</evidence>
<dbReference type="Pfam" id="PF03746">
    <property type="entry name" value="LamB_YcsF"/>
    <property type="match status" value="1"/>
</dbReference>
<comment type="subunit">
    <text evidence="1">Forms a complex composed of PxpA, PxpB and PxpC.</text>
</comment>
<dbReference type="GO" id="GO:0005524">
    <property type="term" value="F:ATP binding"/>
    <property type="evidence" value="ECO:0007669"/>
    <property type="project" value="UniProtKB-UniRule"/>
</dbReference>
<dbReference type="NCBIfam" id="NF003814">
    <property type="entry name" value="PRK05406.1-3"/>
    <property type="match status" value="1"/>
</dbReference>
<dbReference type="AlphaFoldDB" id="W5XZK8"/>
<dbReference type="InterPro" id="IPR011330">
    <property type="entry name" value="Glyco_hydro/deAcase_b/a-brl"/>
</dbReference>
<dbReference type="InterPro" id="IPR005501">
    <property type="entry name" value="LamB/YcsF/PxpA-like"/>
</dbReference>
<reference evidence="2 3" key="1">
    <citation type="submission" date="2013-02" db="EMBL/GenBank/DDBJ databases">
        <title>The complete genome sequence of Corynebacterium vitaeruminis DSM 20294.</title>
        <authorList>
            <person name="Ruckert C."/>
            <person name="Albersmeier A."/>
            <person name="Kalinowski J."/>
        </authorList>
    </citation>
    <scope>NUCLEOTIDE SEQUENCE [LARGE SCALE GENOMIC DNA]</scope>
    <source>
        <strain evidence="3">ATCC 10234</strain>
    </source>
</reference>
<dbReference type="EMBL" id="CP004353">
    <property type="protein sequence ID" value="AHI22401.1"/>
    <property type="molecule type" value="Genomic_DNA"/>
</dbReference>
<dbReference type="PATRIC" id="fig|1224164.3.peg.1009"/>
<dbReference type="Gene3D" id="3.20.20.370">
    <property type="entry name" value="Glycoside hydrolase/deacetylase"/>
    <property type="match status" value="1"/>
</dbReference>
<dbReference type="HAMAP" id="MF_00691">
    <property type="entry name" value="PxpA"/>
    <property type="match status" value="1"/>
</dbReference>
<dbReference type="KEGG" id="cvt:B843_05060"/>
<keyword evidence="1" id="KW-0547">Nucleotide-binding</keyword>
<dbReference type="Proteomes" id="UP000019222">
    <property type="component" value="Chromosome"/>
</dbReference>
<dbReference type="PANTHER" id="PTHR30292:SF0">
    <property type="entry name" value="5-OXOPROLINASE SUBUNIT A"/>
    <property type="match status" value="1"/>
</dbReference>
<name>W5XZK8_9CORY</name>
<comment type="catalytic activity">
    <reaction evidence="1">
        <text>5-oxo-L-proline + ATP + 2 H2O = L-glutamate + ADP + phosphate + H(+)</text>
        <dbReference type="Rhea" id="RHEA:10348"/>
        <dbReference type="ChEBI" id="CHEBI:15377"/>
        <dbReference type="ChEBI" id="CHEBI:15378"/>
        <dbReference type="ChEBI" id="CHEBI:29985"/>
        <dbReference type="ChEBI" id="CHEBI:30616"/>
        <dbReference type="ChEBI" id="CHEBI:43474"/>
        <dbReference type="ChEBI" id="CHEBI:58402"/>
        <dbReference type="ChEBI" id="CHEBI:456216"/>
        <dbReference type="EC" id="3.5.2.9"/>
    </reaction>
</comment>
<dbReference type="STRING" id="1224164.B843_05060"/>
<keyword evidence="1" id="KW-0067">ATP-binding</keyword>
<dbReference type="SUPFAM" id="SSF88713">
    <property type="entry name" value="Glycoside hydrolase/deacetylase"/>
    <property type="match status" value="1"/>
</dbReference>
<dbReference type="EC" id="3.5.2.9" evidence="1"/>
<dbReference type="PANTHER" id="PTHR30292">
    <property type="entry name" value="UNCHARACTERIZED PROTEIN YBGL-RELATED"/>
    <property type="match status" value="1"/>
</dbReference>
<protein>
    <recommendedName>
        <fullName evidence="1">5-oxoprolinase subunit A</fullName>
        <shortName evidence="1">5-OPase subunit A</shortName>
        <ecNumber evidence="1">3.5.2.9</ecNumber>
    </recommendedName>
    <alternativeName>
        <fullName evidence="1">5-oxoprolinase (ATP-hydrolyzing) subunit A</fullName>
    </alternativeName>
</protein>
<dbReference type="GO" id="GO:0017168">
    <property type="term" value="F:5-oxoprolinase (ATP-hydrolyzing) activity"/>
    <property type="evidence" value="ECO:0007669"/>
    <property type="project" value="UniProtKB-UniRule"/>
</dbReference>